<keyword evidence="2" id="KW-0812">Transmembrane</keyword>
<keyword evidence="5" id="KW-1185">Reference proteome</keyword>
<dbReference type="STRING" id="83401.SAMN05421742_10261"/>
<evidence type="ECO:0000256" key="2">
    <source>
        <dbReference type="SAM" id="Phobius"/>
    </source>
</evidence>
<feature type="transmembrane region" description="Helical" evidence="2">
    <location>
        <begin position="86"/>
        <end position="107"/>
    </location>
</feature>
<name>A0A1G7W314_9PROT</name>
<feature type="transmembrane region" description="Helical" evidence="2">
    <location>
        <begin position="21"/>
        <end position="41"/>
    </location>
</feature>
<feature type="transmembrane region" description="Helical" evidence="2">
    <location>
        <begin position="53"/>
        <end position="74"/>
    </location>
</feature>
<dbReference type="Pfam" id="PF02719">
    <property type="entry name" value="Polysacc_synt_2"/>
    <property type="match status" value="1"/>
</dbReference>
<dbReference type="SUPFAM" id="SSF51735">
    <property type="entry name" value="NAD(P)-binding Rossmann-fold domains"/>
    <property type="match status" value="1"/>
</dbReference>
<proteinExistence type="inferred from homology"/>
<comment type="similarity">
    <text evidence="1">Belongs to the polysaccharide synthase family.</text>
</comment>
<feature type="domain" description="Polysaccharide biosynthesis protein CapD-like" evidence="3">
    <location>
        <begin position="327"/>
        <end position="617"/>
    </location>
</feature>
<dbReference type="AlphaFoldDB" id="A0A1G7W314"/>
<evidence type="ECO:0000313" key="5">
    <source>
        <dbReference type="Proteomes" id="UP000217076"/>
    </source>
</evidence>
<keyword evidence="2" id="KW-0472">Membrane</keyword>
<accession>A0A1G7W314</accession>
<reference evidence="5" key="1">
    <citation type="submission" date="2016-10" db="EMBL/GenBank/DDBJ databases">
        <authorList>
            <person name="Varghese N."/>
            <person name="Submissions S."/>
        </authorList>
    </citation>
    <scope>NUCLEOTIDE SEQUENCE [LARGE SCALE GENOMIC DNA]</scope>
    <source>
        <strain evidence="5">930I</strain>
    </source>
</reference>
<evidence type="ECO:0000259" key="3">
    <source>
        <dbReference type="Pfam" id="PF02719"/>
    </source>
</evidence>
<dbReference type="EMBL" id="FNCV01000002">
    <property type="protein sequence ID" value="SDG66366.1"/>
    <property type="molecule type" value="Genomic_DNA"/>
</dbReference>
<dbReference type="InterPro" id="IPR036291">
    <property type="entry name" value="NAD(P)-bd_dom_sf"/>
</dbReference>
<gene>
    <name evidence="4" type="ORF">SAMN05421742_10261</name>
</gene>
<dbReference type="InterPro" id="IPR003869">
    <property type="entry name" value="Polysac_CapD-like"/>
</dbReference>
<evidence type="ECO:0000313" key="4">
    <source>
        <dbReference type="EMBL" id="SDG66366.1"/>
    </source>
</evidence>
<dbReference type="InterPro" id="IPR051203">
    <property type="entry name" value="Polysaccharide_Synthase-Rel"/>
</dbReference>
<dbReference type="Gene3D" id="3.40.50.720">
    <property type="entry name" value="NAD(P)-binding Rossmann-like Domain"/>
    <property type="match status" value="2"/>
</dbReference>
<organism evidence="4 5">
    <name type="scientific">Roseospirillum parvum</name>
    <dbReference type="NCBI Taxonomy" id="83401"/>
    <lineage>
        <taxon>Bacteria</taxon>
        <taxon>Pseudomonadati</taxon>
        <taxon>Pseudomonadota</taxon>
        <taxon>Alphaproteobacteria</taxon>
        <taxon>Rhodospirillales</taxon>
        <taxon>Rhodospirillaceae</taxon>
        <taxon>Roseospirillum</taxon>
    </lineage>
</organism>
<dbReference type="RefSeq" id="WP_092615452.1">
    <property type="nucleotide sequence ID" value="NZ_FNCV01000002.1"/>
</dbReference>
<dbReference type="OrthoDB" id="9803111at2"/>
<dbReference type="PANTHER" id="PTHR43318">
    <property type="entry name" value="UDP-N-ACETYLGLUCOSAMINE 4,6-DEHYDRATASE"/>
    <property type="match status" value="1"/>
</dbReference>
<sequence>MKKPRLAPFALLPGNRRARVAYVHDITMAGLSFAAALFLRVGEAMPFYPPEVLYGGPLLMALIGVVVFRAMRLYRGVWRYASTHDLVAITRAATAVVLVFLLAMFLWSRLEAVPRSVPFINWFVLMALLGGPRFAYRMIKDGHLGILAGGLAEDGPGGGPAGGARGGPRGESVRRIPVLLVGAGGGAELFIRDASRAGSANLYRPVGLLTRRPERLGRSIRGIGVLGTLDDLAAVVARLEAEGRRPERLILTSDDFDGATVRRLLDAATGLNLSLARLPRLTDFRDHAAAEGRPIEVRPVALEDLLGRPQAVLDRAAMGRLVAGRRVLVTGAGGSIGGELVRQIAALGPARLTLVDHGEYALYEIDMEMATRAPDLQRVARLADVRDRAAVDRLFAAEQPELVFHAAALKHVPMVEANPLEGLLTNAIGSRVVADACRAHGVALLVQISTDKAVNPTNVMGAAKRLAEMYGQALDAQSGADTCRVVTVRFGNVLGSTGSVIPLFTRQLAAGGPLTVTHPEVTRYFMTIREAVELVLEASALGLESPAYEGRIFVLDMGQPVRIADLARQMIRLAGLVPERDIAIEYIGLRPGEKLYEEIFHGAEPPQPTDHKGLLVASPRVVARHWLGGRLDALEAACRAGDHAAALAVVAELVPEYAPAAS</sequence>
<dbReference type="PANTHER" id="PTHR43318:SF1">
    <property type="entry name" value="POLYSACCHARIDE BIOSYNTHESIS PROTEIN EPSC-RELATED"/>
    <property type="match status" value="1"/>
</dbReference>
<protein>
    <submittedName>
        <fullName evidence="4">O-antigen biosynthesis protein WbqV</fullName>
    </submittedName>
</protein>
<dbReference type="Proteomes" id="UP000217076">
    <property type="component" value="Unassembled WGS sequence"/>
</dbReference>
<evidence type="ECO:0000256" key="1">
    <source>
        <dbReference type="ARBA" id="ARBA00007430"/>
    </source>
</evidence>
<keyword evidence="2" id="KW-1133">Transmembrane helix</keyword>
<dbReference type="CDD" id="cd05237">
    <property type="entry name" value="UDP_invert_4-6DH_SDR_e"/>
    <property type="match status" value="1"/>
</dbReference>